<name>M4T9L8_9TRYP</name>
<dbReference type="GO" id="GO:0098552">
    <property type="term" value="C:side of membrane"/>
    <property type="evidence" value="ECO:0007669"/>
    <property type="project" value="UniProtKB-KW"/>
</dbReference>
<reference evidence="8" key="2">
    <citation type="journal article" date="2014" name="Mol. Biochem. Parasitol.">
        <title>Capturing the variant surface glycoprotein repertoire (the VSGnome) of Trypanosoma brucei Lister 427.</title>
        <authorList>
            <person name="Cross G.A."/>
            <person name="Kim H.S."/>
            <person name="Wickstead B."/>
        </authorList>
    </citation>
    <scope>NUCLEOTIDE SEQUENCE</scope>
    <source>
        <strain evidence="8">Lister 427</strain>
    </source>
</reference>
<dbReference type="InterPro" id="IPR001812">
    <property type="entry name" value="Trypano_VSG_A_N_dom"/>
</dbReference>
<keyword evidence="4" id="KW-0472">Membrane</keyword>
<dbReference type="EMBL" id="KC612169">
    <property type="protein sequence ID" value="AGH59600.1"/>
    <property type="molecule type" value="Genomic_DNA"/>
</dbReference>
<dbReference type="Gene3D" id="1.10.470.10">
    <property type="entry name" value="Variant Surface Glycoprotein, subunit A, domain 2"/>
    <property type="match status" value="1"/>
</dbReference>
<feature type="non-terminal residue" evidence="8">
    <location>
        <position position="1"/>
    </location>
</feature>
<dbReference type="GO" id="GO:0042783">
    <property type="term" value="P:symbiont-mediated evasion of host immune response"/>
    <property type="evidence" value="ECO:0007669"/>
    <property type="project" value="InterPro"/>
</dbReference>
<dbReference type="AlphaFoldDB" id="M4T9L8"/>
<evidence type="ECO:0000259" key="7">
    <source>
        <dbReference type="Pfam" id="PF00913"/>
    </source>
</evidence>
<evidence type="ECO:0000256" key="4">
    <source>
        <dbReference type="ARBA" id="ARBA00023136"/>
    </source>
</evidence>
<dbReference type="GO" id="GO:0005886">
    <property type="term" value="C:plasma membrane"/>
    <property type="evidence" value="ECO:0007669"/>
    <property type="project" value="UniProtKB-SubCell"/>
</dbReference>
<dbReference type="Pfam" id="PF00913">
    <property type="entry name" value="Trypan_glycop"/>
    <property type="match status" value="1"/>
</dbReference>
<evidence type="ECO:0000256" key="3">
    <source>
        <dbReference type="ARBA" id="ARBA00022622"/>
    </source>
</evidence>
<evidence type="ECO:0000256" key="2">
    <source>
        <dbReference type="ARBA" id="ARBA00022475"/>
    </source>
</evidence>
<accession>M4T9L8</accession>
<sequence>MQTLPKERSIAPDQDSMIADSRLPVAITCIIALQALTPVAPGPGIKQAGWQGLCTVANTLEKGPGRAAQFLSTVATTAQVTQKLTLKVAIYANTIKTPGQRAAYAALDDSLAKKAAEDVTEIKSNVDKLIKGAVLPAGLVGKVKEFFGFLASGSDSTKTGYFLANAAGSANGLGRLEALNCGSKSTPTTAIAKQLAEPELTNTGLTQQGTTDVAGSGNACKILDTASDAAKFFFQGSKTVTYVGELLTYASVTQTWTAKNPAGLLADGKAKGRSQSAAAVGTSAFEVALK</sequence>
<keyword evidence="3" id="KW-0336">GPI-anchor</keyword>
<dbReference type="Gene3D" id="3.90.150.10">
    <property type="entry name" value="Variant Surface Glycoprotein, subunit A domain 1"/>
    <property type="match status" value="1"/>
</dbReference>
<evidence type="ECO:0000313" key="8">
    <source>
        <dbReference type="EMBL" id="AGH59600.1"/>
    </source>
</evidence>
<evidence type="ECO:0000256" key="6">
    <source>
        <dbReference type="ARBA" id="ARBA00023288"/>
    </source>
</evidence>
<protein>
    <submittedName>
        <fullName evidence="8">Variant surface glycoprotein 3574</fullName>
    </submittedName>
</protein>
<proteinExistence type="predicted"/>
<keyword evidence="6" id="KW-0449">Lipoprotein</keyword>
<evidence type="ECO:0000256" key="5">
    <source>
        <dbReference type="ARBA" id="ARBA00023180"/>
    </source>
</evidence>
<feature type="domain" description="Trypanosome variant surface glycoprotein A-type N-terminal" evidence="7">
    <location>
        <begin position="30"/>
        <end position="263"/>
    </location>
</feature>
<dbReference type="SUPFAM" id="SSF58087">
    <property type="entry name" value="Variant surface glycoprotein (N-terminal domain)"/>
    <property type="match status" value="1"/>
</dbReference>
<keyword evidence="2" id="KW-1003">Cell membrane</keyword>
<keyword evidence="5" id="KW-0325">Glycoprotein</keyword>
<organism evidence="8">
    <name type="scientific">Trypanosoma brucei</name>
    <dbReference type="NCBI Taxonomy" id="5691"/>
    <lineage>
        <taxon>Eukaryota</taxon>
        <taxon>Discoba</taxon>
        <taxon>Euglenozoa</taxon>
        <taxon>Kinetoplastea</taxon>
        <taxon>Metakinetoplastina</taxon>
        <taxon>Trypanosomatida</taxon>
        <taxon>Trypanosomatidae</taxon>
        <taxon>Trypanosoma</taxon>
    </lineage>
</organism>
<evidence type="ECO:0000256" key="1">
    <source>
        <dbReference type="ARBA" id="ARBA00004609"/>
    </source>
</evidence>
<comment type="subcellular location">
    <subcellularLocation>
        <location evidence="1">Cell membrane</location>
        <topology evidence="1">Lipid-anchor</topology>
        <topology evidence="1">GPI-anchor</topology>
    </subcellularLocation>
</comment>
<reference evidence="8" key="1">
    <citation type="submission" date="2013-02" db="EMBL/GenBank/DDBJ databases">
        <authorList>
            <person name="Cross G.A.M."/>
            <person name="Kim H.-S."/>
            <person name="Wickstead B."/>
        </authorList>
    </citation>
    <scope>NUCLEOTIDE SEQUENCE</scope>
    <source>
        <strain evidence="8">Lister 427</strain>
    </source>
</reference>